<dbReference type="AlphaFoldDB" id="A0A7Z0DRJ9"/>
<evidence type="ECO:0000313" key="3">
    <source>
        <dbReference type="EMBL" id="NYI80026.1"/>
    </source>
</evidence>
<accession>A0A7Z0DRJ9</accession>
<evidence type="ECO:0000313" key="4">
    <source>
        <dbReference type="Proteomes" id="UP000564496"/>
    </source>
</evidence>
<reference evidence="3 4" key="1">
    <citation type="submission" date="2020-07" db="EMBL/GenBank/DDBJ databases">
        <title>Sequencing the genomes of 1000 actinobacteria strains.</title>
        <authorList>
            <person name="Klenk H.-P."/>
        </authorList>
    </citation>
    <scope>NUCLEOTIDE SEQUENCE [LARGE SCALE GENOMIC DNA]</scope>
    <source>
        <strain evidence="3 4">DSM 26487</strain>
    </source>
</reference>
<dbReference type="RefSeq" id="WP_179660257.1">
    <property type="nucleotide sequence ID" value="NZ_JACBZR010000001.1"/>
</dbReference>
<proteinExistence type="predicted"/>
<dbReference type="Proteomes" id="UP000564496">
    <property type="component" value="Unassembled WGS sequence"/>
</dbReference>
<keyword evidence="4" id="KW-1185">Reference proteome</keyword>
<dbReference type="EMBL" id="JACBZR010000001">
    <property type="protein sequence ID" value="NYI80026.1"/>
    <property type="molecule type" value="Genomic_DNA"/>
</dbReference>
<comment type="caution">
    <text evidence="3">The sequence shown here is derived from an EMBL/GenBank/DDBJ whole genome shotgun (WGS) entry which is preliminary data.</text>
</comment>
<keyword evidence="2" id="KW-0472">Membrane</keyword>
<gene>
    <name evidence="3" type="ORF">BJ988_004674</name>
</gene>
<evidence type="ECO:0000256" key="1">
    <source>
        <dbReference type="SAM" id="MobiDB-lite"/>
    </source>
</evidence>
<evidence type="ECO:0000256" key="2">
    <source>
        <dbReference type="SAM" id="Phobius"/>
    </source>
</evidence>
<organism evidence="3 4">
    <name type="scientific">Nocardioides panzhihuensis</name>
    <dbReference type="NCBI Taxonomy" id="860243"/>
    <lineage>
        <taxon>Bacteria</taxon>
        <taxon>Bacillati</taxon>
        <taxon>Actinomycetota</taxon>
        <taxon>Actinomycetes</taxon>
        <taxon>Propionibacteriales</taxon>
        <taxon>Nocardioidaceae</taxon>
        <taxon>Nocardioides</taxon>
    </lineage>
</organism>
<name>A0A7Z0DRJ9_9ACTN</name>
<keyword evidence="2" id="KW-0812">Transmembrane</keyword>
<protein>
    <submittedName>
        <fullName evidence="3">ABC-type dipeptide/oligopeptide/nickel transport system permease component</fullName>
    </submittedName>
</protein>
<feature type="region of interest" description="Disordered" evidence="1">
    <location>
        <begin position="86"/>
        <end position="111"/>
    </location>
</feature>
<feature type="transmembrane region" description="Helical" evidence="2">
    <location>
        <begin position="43"/>
        <end position="67"/>
    </location>
</feature>
<sequence length="111" mass="11952">MLILGLVLIVVAAVLIVLGLFTTGNGNLDDPTATMLGLPVGATPIFVIGLVAGVLLLFGISLTKWGGKLQMKYMKQKREMRTMAKTLQDAETKTNIEPKSEPKSEARPEDI</sequence>
<keyword evidence="2" id="KW-1133">Transmembrane helix</keyword>